<keyword evidence="2" id="KW-1185">Reference proteome</keyword>
<organism evidence="1 2">
    <name type="scientific">Araneus ventricosus</name>
    <name type="common">Orbweaver spider</name>
    <name type="synonym">Epeira ventricosa</name>
    <dbReference type="NCBI Taxonomy" id="182803"/>
    <lineage>
        <taxon>Eukaryota</taxon>
        <taxon>Metazoa</taxon>
        <taxon>Ecdysozoa</taxon>
        <taxon>Arthropoda</taxon>
        <taxon>Chelicerata</taxon>
        <taxon>Arachnida</taxon>
        <taxon>Araneae</taxon>
        <taxon>Araneomorphae</taxon>
        <taxon>Entelegynae</taxon>
        <taxon>Araneoidea</taxon>
        <taxon>Araneidae</taxon>
        <taxon>Araneus</taxon>
    </lineage>
</organism>
<dbReference type="AlphaFoldDB" id="A0A4Y2AGF6"/>
<dbReference type="Proteomes" id="UP000499080">
    <property type="component" value="Unassembled WGS sequence"/>
</dbReference>
<dbReference type="EMBL" id="BGPR01000017">
    <property type="protein sequence ID" value="GBL78941.1"/>
    <property type="molecule type" value="Genomic_DNA"/>
</dbReference>
<sequence>MATHSPCPLGNLQTRPEFACATPNGALLLSLRRPPLKLNQKREGSLLLPPWQRSARKLSGVEELVKCFPRIGANVPPPEMPKSPVERCAQSWHATKGVVT</sequence>
<protein>
    <submittedName>
        <fullName evidence="1">Uncharacterized protein</fullName>
    </submittedName>
</protein>
<evidence type="ECO:0000313" key="2">
    <source>
        <dbReference type="Proteomes" id="UP000499080"/>
    </source>
</evidence>
<name>A0A4Y2AGF6_ARAVE</name>
<comment type="caution">
    <text evidence="1">The sequence shown here is derived from an EMBL/GenBank/DDBJ whole genome shotgun (WGS) entry which is preliminary data.</text>
</comment>
<reference evidence="1 2" key="1">
    <citation type="journal article" date="2019" name="Sci. Rep.">
        <title>Orb-weaving spider Araneus ventricosus genome elucidates the spidroin gene catalogue.</title>
        <authorList>
            <person name="Kono N."/>
            <person name="Nakamura H."/>
            <person name="Ohtoshi R."/>
            <person name="Moran D.A.P."/>
            <person name="Shinohara A."/>
            <person name="Yoshida Y."/>
            <person name="Fujiwara M."/>
            <person name="Mori M."/>
            <person name="Tomita M."/>
            <person name="Arakawa K."/>
        </authorList>
    </citation>
    <scope>NUCLEOTIDE SEQUENCE [LARGE SCALE GENOMIC DNA]</scope>
</reference>
<accession>A0A4Y2AGF6</accession>
<proteinExistence type="predicted"/>
<evidence type="ECO:0000313" key="1">
    <source>
        <dbReference type="EMBL" id="GBL78941.1"/>
    </source>
</evidence>
<gene>
    <name evidence="1" type="ORF">AVEN_48911_1</name>
</gene>